<protein>
    <recommendedName>
        <fullName evidence="3">ApeA N-terminal domain-containing protein</fullName>
    </recommendedName>
</protein>
<organism evidence="1 2">
    <name type="scientific">Streptomyces plicatus</name>
    <dbReference type="NCBI Taxonomy" id="1922"/>
    <lineage>
        <taxon>Bacteria</taxon>
        <taxon>Bacillati</taxon>
        <taxon>Actinomycetota</taxon>
        <taxon>Actinomycetes</taxon>
        <taxon>Kitasatosporales</taxon>
        <taxon>Streptomycetaceae</taxon>
        <taxon>Streptomyces</taxon>
        <taxon>Streptomyces rochei group</taxon>
    </lineage>
</organism>
<evidence type="ECO:0000313" key="1">
    <source>
        <dbReference type="EMBL" id="MFC6505337.1"/>
    </source>
</evidence>
<accession>A0ABW1Y4D8</accession>
<name>A0ABW1Y4D8_STRPL</name>
<dbReference type="Proteomes" id="UP001596321">
    <property type="component" value="Unassembled WGS sequence"/>
</dbReference>
<dbReference type="EMBL" id="JBHSUW010000001">
    <property type="protein sequence ID" value="MFC6505337.1"/>
    <property type="molecule type" value="Genomic_DNA"/>
</dbReference>
<gene>
    <name evidence="1" type="ORF">ACFQFF_28595</name>
</gene>
<proteinExistence type="predicted"/>
<sequence>MGEGETRAARTWADEVAQTLRGSKIDAAQGELTWPDALEQLRARAGDGPYTGRQRQPWQATIADLRHAASQLGPAVRQQLEPRLSDLLAALATPPNASAADRIARAARLADELLTQADSGQLLPAAWRDLLGSVRNSAGTDALDGRRELLHVLLQRSQHQADRLCRQLSGVMRDDAVSVQRAQMRLGDLDVAAPLRDIVGSAAGWSAQARADLCERLVAAQPLAAHHVVWHAFRRAAISKMVEEYGPVTLYDGEWLRGNLLNDGPFKSALPAEATADDSFFPAEMLPEGKDVVIARVDLGSGARADAPADSRVLVHSLVLAAAFPKDRHGWELYNGYIHSADGSCGWKVFRLLDEDIEAQMPYGPLDITARRLSEMAPRVAPHLSSGLADLSGVVDAIGWWKASGVQPPYASVLLDVRILETVAGMVCGLGQTWYGYLDAYHKNGWVRRSMSTELFHVVWHARDDVHWWSPQEQEAVITIHDKLLRHESWESSVDMAEVIAALPALAAALPEHTLQHRRTAAVAHRISTPEGVRAWYTELENRWTRTLGRLRLVRNALAHGGPVTAAAAASVAPVVHQLTGQALLFSLTAFTEGTAAVDRHEAYRDRSDVWARDCLSGSATYKP</sequence>
<keyword evidence="2" id="KW-1185">Reference proteome</keyword>
<reference evidence="2" key="1">
    <citation type="journal article" date="2019" name="Int. J. Syst. Evol. Microbiol.">
        <title>The Global Catalogue of Microorganisms (GCM) 10K type strain sequencing project: providing services to taxonomists for standard genome sequencing and annotation.</title>
        <authorList>
            <consortium name="The Broad Institute Genomics Platform"/>
            <consortium name="The Broad Institute Genome Sequencing Center for Infectious Disease"/>
            <person name="Wu L."/>
            <person name="Ma J."/>
        </authorList>
    </citation>
    <scope>NUCLEOTIDE SEQUENCE [LARGE SCALE GENOMIC DNA]</scope>
    <source>
        <strain evidence="2">JCM 4504</strain>
    </source>
</reference>
<comment type="caution">
    <text evidence="1">The sequence shown here is derived from an EMBL/GenBank/DDBJ whole genome shotgun (WGS) entry which is preliminary data.</text>
</comment>
<evidence type="ECO:0008006" key="3">
    <source>
        <dbReference type="Google" id="ProtNLM"/>
    </source>
</evidence>
<dbReference type="RefSeq" id="WP_125537046.1">
    <property type="nucleotide sequence ID" value="NZ_BMUJ01000018.1"/>
</dbReference>
<evidence type="ECO:0000313" key="2">
    <source>
        <dbReference type="Proteomes" id="UP001596321"/>
    </source>
</evidence>